<gene>
    <name evidence="2" type="ORF">LEM8419_01547</name>
</gene>
<comment type="caution">
    <text evidence="2">The sequence shown here is derived from an EMBL/GenBank/DDBJ whole genome shotgun (WGS) entry which is preliminary data.</text>
</comment>
<dbReference type="InterPro" id="IPR013783">
    <property type="entry name" value="Ig-like_fold"/>
</dbReference>
<feature type="chain" id="PRO_5046532193" description="DUF1573 domain-containing protein" evidence="1">
    <location>
        <begin position="23"/>
        <end position="154"/>
    </location>
</feature>
<dbReference type="PANTHER" id="PTHR37833">
    <property type="entry name" value="LIPOPROTEIN-RELATED"/>
    <property type="match status" value="1"/>
</dbReference>
<dbReference type="Proteomes" id="UP000837803">
    <property type="component" value="Unassembled WGS sequence"/>
</dbReference>
<dbReference type="RefSeq" id="WP_238750445.1">
    <property type="nucleotide sequence ID" value="NZ_CAKLPZ010000001.1"/>
</dbReference>
<dbReference type="InterPro" id="IPR011467">
    <property type="entry name" value="DUF1573"/>
</dbReference>
<dbReference type="PANTHER" id="PTHR37833:SF1">
    <property type="entry name" value="SIGNAL PEPTIDE PROTEIN"/>
    <property type="match status" value="1"/>
</dbReference>
<proteinExistence type="predicted"/>
<reference evidence="2" key="1">
    <citation type="submission" date="2021-12" db="EMBL/GenBank/DDBJ databases">
        <authorList>
            <person name="Rodrigo-Torres L."/>
            <person name="Arahal R. D."/>
            <person name="Lucena T."/>
        </authorList>
    </citation>
    <scope>NUCLEOTIDE SEQUENCE</scope>
    <source>
        <strain evidence="2">CECT 8419</strain>
    </source>
</reference>
<evidence type="ECO:0000313" key="2">
    <source>
        <dbReference type="EMBL" id="CAH1000394.1"/>
    </source>
</evidence>
<evidence type="ECO:0000256" key="1">
    <source>
        <dbReference type="SAM" id="SignalP"/>
    </source>
</evidence>
<dbReference type="EMBL" id="CAKLPZ010000001">
    <property type="protein sequence ID" value="CAH1000394.1"/>
    <property type="molecule type" value="Genomic_DNA"/>
</dbReference>
<keyword evidence="1" id="KW-0732">Signal</keyword>
<evidence type="ECO:0000313" key="3">
    <source>
        <dbReference type="Proteomes" id="UP000837803"/>
    </source>
</evidence>
<sequence length="154" mass="16534">MLHRFAPLLLVLLWSCAQDGPAAELPAQDGEDRTADFVRTAIPPTAFDSAEHTTVSVPATRYDFGRVRAGRTVRHTYAFTNTGVRPLHFRAVRPSCGCTVASYPTAPVPPGVTTEVELTLATAGLLGRQSRPVVFITNTVPAETTVYLSGEVVP</sequence>
<feature type="signal peptide" evidence="1">
    <location>
        <begin position="1"/>
        <end position="22"/>
    </location>
</feature>
<dbReference type="Pfam" id="PF07610">
    <property type="entry name" value="DUF1573"/>
    <property type="match status" value="1"/>
</dbReference>
<name>A0ABM9B168_9BACT</name>
<keyword evidence="3" id="KW-1185">Reference proteome</keyword>
<protein>
    <recommendedName>
        <fullName evidence="4">DUF1573 domain-containing protein</fullName>
    </recommendedName>
</protein>
<accession>A0ABM9B168</accession>
<dbReference type="Gene3D" id="2.60.40.10">
    <property type="entry name" value="Immunoglobulins"/>
    <property type="match status" value="1"/>
</dbReference>
<organism evidence="2 3">
    <name type="scientific">Neolewinella maritima</name>
    <dbReference type="NCBI Taxonomy" id="1383882"/>
    <lineage>
        <taxon>Bacteria</taxon>
        <taxon>Pseudomonadati</taxon>
        <taxon>Bacteroidota</taxon>
        <taxon>Saprospiria</taxon>
        <taxon>Saprospirales</taxon>
        <taxon>Lewinellaceae</taxon>
        <taxon>Neolewinella</taxon>
    </lineage>
</organism>
<evidence type="ECO:0008006" key="4">
    <source>
        <dbReference type="Google" id="ProtNLM"/>
    </source>
</evidence>